<dbReference type="Proteomes" id="UP000450676">
    <property type="component" value="Unassembled WGS sequence"/>
</dbReference>
<feature type="domain" description="DUF5625" evidence="1">
    <location>
        <begin position="33"/>
        <end position="177"/>
    </location>
</feature>
<evidence type="ECO:0000313" key="2">
    <source>
        <dbReference type="EMBL" id="MYN09117.1"/>
    </source>
</evidence>
<dbReference type="Gene3D" id="2.60.120.790">
    <property type="match status" value="1"/>
</dbReference>
<comment type="caution">
    <text evidence="2">The sequence shown here is derived from an EMBL/GenBank/DDBJ whole genome shotgun (WGS) entry which is preliminary data.</text>
</comment>
<dbReference type="Pfam" id="PF18539">
    <property type="entry name" value="DUF5625"/>
    <property type="match status" value="1"/>
</dbReference>
<organism evidence="2 3">
    <name type="scientific">Pseudoduganella aquatica</name>
    <dbReference type="NCBI Taxonomy" id="2660641"/>
    <lineage>
        <taxon>Bacteria</taxon>
        <taxon>Pseudomonadati</taxon>
        <taxon>Pseudomonadota</taxon>
        <taxon>Betaproteobacteria</taxon>
        <taxon>Burkholderiales</taxon>
        <taxon>Oxalobacteraceae</taxon>
        <taxon>Telluria group</taxon>
        <taxon>Pseudoduganella</taxon>
    </lineage>
</organism>
<sequence>MGPLAYTLCQKSVIGVGMFVTGLCAFPPLIPDTPLPLSTAAPTVTVPFTVPVDKSYEFDLRFTPQAKEDLQRIGQVAGTHYDGEYCEGKTSYENIPLARREGLGQPIPVRVVVRSRPGGAVVVDQTFISLCKFAAGGADMAVLRKIGRIDLVRGDYSAEVSSPGTVPELAGIKTSFMLVSGHGK</sequence>
<dbReference type="InterPro" id="IPR041008">
    <property type="entry name" value="DUF5625"/>
</dbReference>
<name>A0A7X4KNF5_9BURK</name>
<dbReference type="RefSeq" id="WP_161073429.1">
    <property type="nucleotide sequence ID" value="NZ_WWCU01000020.1"/>
</dbReference>
<gene>
    <name evidence="2" type="ORF">GTP77_17465</name>
</gene>
<proteinExistence type="predicted"/>
<protein>
    <recommendedName>
        <fullName evidence="1">DUF5625 domain-containing protein</fullName>
    </recommendedName>
</protein>
<accession>A0A7X4KNF5</accession>
<dbReference type="AlphaFoldDB" id="A0A7X4KNF5"/>
<keyword evidence="3" id="KW-1185">Reference proteome</keyword>
<evidence type="ECO:0000259" key="1">
    <source>
        <dbReference type="Pfam" id="PF18539"/>
    </source>
</evidence>
<dbReference type="EMBL" id="WWCU01000020">
    <property type="protein sequence ID" value="MYN09117.1"/>
    <property type="molecule type" value="Genomic_DNA"/>
</dbReference>
<evidence type="ECO:0000313" key="3">
    <source>
        <dbReference type="Proteomes" id="UP000450676"/>
    </source>
</evidence>
<reference evidence="2 3" key="1">
    <citation type="submission" date="2019-12" db="EMBL/GenBank/DDBJ databases">
        <title>Novel species isolated from a subtropical stream in China.</title>
        <authorList>
            <person name="Lu H."/>
        </authorList>
    </citation>
    <scope>NUCLEOTIDE SEQUENCE [LARGE SCALE GENOMIC DNA]</scope>
    <source>
        <strain evidence="2 3">FT127W</strain>
    </source>
</reference>